<dbReference type="KEGG" id="mis:MICPUN_62098"/>
<gene>
    <name evidence="4" type="ORF">MICPUN_62098</name>
</gene>
<evidence type="ECO:0000313" key="5">
    <source>
        <dbReference type="Proteomes" id="UP000002009"/>
    </source>
</evidence>
<keyword evidence="3" id="KW-0812">Transmembrane</keyword>
<dbReference type="SUPFAM" id="SSF51735">
    <property type="entry name" value="NAD(P)-binding Rossmann-fold domains"/>
    <property type="match status" value="1"/>
</dbReference>
<keyword evidence="3" id="KW-1133">Transmembrane helix</keyword>
<dbReference type="OrthoDB" id="535495at2759"/>
<dbReference type="GeneID" id="8246849"/>
<dbReference type="PRINTS" id="PR00081">
    <property type="entry name" value="GDHRDH"/>
</dbReference>
<name>C1FHI8_MICCC</name>
<dbReference type="OMA" id="VAMCEDI"/>
<keyword evidence="3" id="KW-0472">Membrane</keyword>
<comment type="similarity">
    <text evidence="1">Belongs to the short-chain dehydrogenases/reductases (SDR) family.</text>
</comment>
<evidence type="ECO:0000313" key="4">
    <source>
        <dbReference type="EMBL" id="ACO70107.1"/>
    </source>
</evidence>
<organism evidence="4 5">
    <name type="scientific">Micromonas commoda (strain RCC299 / NOUM17 / CCMP2709)</name>
    <name type="common">Picoplanktonic green alga</name>
    <dbReference type="NCBI Taxonomy" id="296587"/>
    <lineage>
        <taxon>Eukaryota</taxon>
        <taxon>Viridiplantae</taxon>
        <taxon>Chlorophyta</taxon>
        <taxon>Mamiellophyceae</taxon>
        <taxon>Mamiellales</taxon>
        <taxon>Mamiellaceae</taxon>
        <taxon>Micromonas</taxon>
    </lineage>
</organism>
<keyword evidence="5" id="KW-1185">Reference proteome</keyword>
<feature type="transmembrane region" description="Helical" evidence="3">
    <location>
        <begin position="15"/>
        <end position="33"/>
    </location>
</feature>
<evidence type="ECO:0000256" key="1">
    <source>
        <dbReference type="ARBA" id="ARBA00006484"/>
    </source>
</evidence>
<dbReference type="AlphaFoldDB" id="C1FHI8"/>
<evidence type="ECO:0000256" key="2">
    <source>
        <dbReference type="ARBA" id="ARBA00023002"/>
    </source>
</evidence>
<reference evidence="4 5" key="1">
    <citation type="journal article" date="2009" name="Science">
        <title>Green evolution and dynamic adaptations revealed by genomes of the marine picoeukaryotes Micromonas.</title>
        <authorList>
            <person name="Worden A.Z."/>
            <person name="Lee J.H."/>
            <person name="Mock T."/>
            <person name="Rouze P."/>
            <person name="Simmons M.P."/>
            <person name="Aerts A.L."/>
            <person name="Allen A.E."/>
            <person name="Cuvelier M.L."/>
            <person name="Derelle E."/>
            <person name="Everett M.V."/>
            <person name="Foulon E."/>
            <person name="Grimwood J."/>
            <person name="Gundlach H."/>
            <person name="Henrissat B."/>
            <person name="Napoli C."/>
            <person name="McDonald S.M."/>
            <person name="Parker M.S."/>
            <person name="Rombauts S."/>
            <person name="Salamov A."/>
            <person name="Von Dassow P."/>
            <person name="Badger J.H."/>
            <person name="Coutinho P.M."/>
            <person name="Demir E."/>
            <person name="Dubchak I."/>
            <person name="Gentemann C."/>
            <person name="Eikrem W."/>
            <person name="Gready J.E."/>
            <person name="John U."/>
            <person name="Lanier W."/>
            <person name="Lindquist E.A."/>
            <person name="Lucas S."/>
            <person name="Mayer K.F."/>
            <person name="Moreau H."/>
            <person name="Not F."/>
            <person name="Otillar R."/>
            <person name="Panaud O."/>
            <person name="Pangilinan J."/>
            <person name="Paulsen I."/>
            <person name="Piegu B."/>
            <person name="Poliakov A."/>
            <person name="Robbens S."/>
            <person name="Schmutz J."/>
            <person name="Toulza E."/>
            <person name="Wyss T."/>
            <person name="Zelensky A."/>
            <person name="Zhou K."/>
            <person name="Armbrust E.V."/>
            <person name="Bhattacharya D."/>
            <person name="Goodenough U.W."/>
            <person name="Van de Peer Y."/>
            <person name="Grigoriev I.V."/>
        </authorList>
    </citation>
    <scope>NUCLEOTIDE SEQUENCE [LARGE SCALE GENOMIC DNA]</scope>
    <source>
        <strain evidence="5">RCC299 / NOUM17</strain>
    </source>
</reference>
<accession>C1FHI8</accession>
<protein>
    <submittedName>
        <fullName evidence="4">Uncharacterized protein</fullName>
    </submittedName>
</protein>
<proteinExistence type="inferred from homology"/>
<dbReference type="InterPro" id="IPR002347">
    <property type="entry name" value="SDR_fam"/>
</dbReference>
<dbReference type="InParanoid" id="C1FHI8"/>
<dbReference type="EMBL" id="CP001576">
    <property type="protein sequence ID" value="ACO70107.1"/>
    <property type="molecule type" value="Genomic_DNA"/>
</dbReference>
<dbReference type="Pfam" id="PF00106">
    <property type="entry name" value="adh_short"/>
    <property type="match status" value="1"/>
</dbReference>
<dbReference type="GO" id="GO:0016491">
    <property type="term" value="F:oxidoreductase activity"/>
    <property type="evidence" value="ECO:0007669"/>
    <property type="project" value="UniProtKB-KW"/>
</dbReference>
<evidence type="ECO:0000256" key="3">
    <source>
        <dbReference type="SAM" id="Phobius"/>
    </source>
</evidence>
<dbReference type="PANTHER" id="PTHR24320">
    <property type="entry name" value="RETINOL DEHYDROGENASE"/>
    <property type="match status" value="1"/>
</dbReference>
<dbReference type="InterPro" id="IPR036291">
    <property type="entry name" value="NAD(P)-bd_dom_sf"/>
</dbReference>
<dbReference type="STRING" id="296587.C1FHI8"/>
<dbReference type="PANTHER" id="PTHR24320:SF227">
    <property type="entry name" value="RETINOL DEHYDROGENASE 11"/>
    <property type="match status" value="1"/>
</dbReference>
<sequence length="353" mass="38142">MASTRAAIKNQGTRMWSAANLAELVVWFVWLLHSEFIARFQRRRPVERRVPAWLGECDDDGRRPAAIVTGAGSGIGRAVAVQLARMGAGALVIACRTLAEASAVTDEIRAAAPEDVVLKPVGVDLRDPAQIVAMCEDIRVDKSLHVRLVVHCAGVFCASWRRTEWGEEETAAVNAVAGPRILRGLGVKGIRFVAVGSFTHRATSSARIRRWMAAVHTTNIRPPLTPAAAYSCSKTAVVAYAWGARRRWGGDGFTACVADPGLVDTAINREWPAALRGLYLAVARVTGLLTASSTGAAAVLRACFDEEATYVYGARGVQIQPSDTDLTAREEVFNHLEDLAGPQPPPRWWTGEH</sequence>
<dbReference type="eggNOG" id="KOG1208">
    <property type="taxonomic scope" value="Eukaryota"/>
</dbReference>
<keyword evidence="2" id="KW-0560">Oxidoreductase</keyword>
<dbReference type="Gene3D" id="3.40.50.720">
    <property type="entry name" value="NAD(P)-binding Rossmann-like Domain"/>
    <property type="match status" value="1"/>
</dbReference>
<dbReference type="Proteomes" id="UP000002009">
    <property type="component" value="Chromosome 10"/>
</dbReference>
<dbReference type="RefSeq" id="XP_002508849.1">
    <property type="nucleotide sequence ID" value="XM_002508803.1"/>
</dbReference>